<dbReference type="OrthoDB" id="5419426at2"/>
<organism evidence="3 4">
    <name type="scientific">Parathermosynechococcus lividus PCC 6715</name>
    <dbReference type="NCBI Taxonomy" id="1917166"/>
    <lineage>
        <taxon>Bacteria</taxon>
        <taxon>Bacillati</taxon>
        <taxon>Cyanobacteriota</taxon>
        <taxon>Cyanophyceae</taxon>
        <taxon>Acaryochloridales</taxon>
        <taxon>Thermosynechococcaceae</taxon>
        <taxon>Parathermosynechococcus</taxon>
    </lineage>
</organism>
<dbReference type="CDD" id="cd04301">
    <property type="entry name" value="NAT_SF"/>
    <property type="match status" value="1"/>
</dbReference>
<reference evidence="3 4" key="1">
    <citation type="submission" date="2016-11" db="EMBL/GenBank/DDBJ databases">
        <title>Complete genome sequence of thermophilic cyanobacteria strain Synechococcus sp. PCC6715.</title>
        <authorList>
            <person name="Tang J."/>
            <person name="Daroch M."/>
            <person name="Liang Y."/>
            <person name="Jiang D."/>
            <person name="Shah M."/>
        </authorList>
    </citation>
    <scope>NUCLEOTIDE SEQUENCE [LARGE SCALE GENOMIC DNA]</scope>
    <source>
        <strain evidence="3 4">PCC 6715</strain>
    </source>
</reference>
<dbReference type="Gene3D" id="3.40.630.30">
    <property type="match status" value="1"/>
</dbReference>
<dbReference type="InterPro" id="IPR050769">
    <property type="entry name" value="NAT_camello-type"/>
</dbReference>
<gene>
    <name evidence="3" type="ORF">BRW62_11025</name>
</gene>
<keyword evidence="4" id="KW-1185">Reference proteome</keyword>
<evidence type="ECO:0000313" key="3">
    <source>
        <dbReference type="EMBL" id="ATS19629.1"/>
    </source>
</evidence>
<dbReference type="KEGG" id="slw:BRW62_11025"/>
<reference evidence="4" key="2">
    <citation type="journal article" date="2022" name="Front. Microbiol.">
        <title>Comparative Genomic Analysis Revealed Distinct Molecular Components and Organization of CO2-Concentrating Mechanism in Thermophilic Cyanobacteria.</title>
        <authorList>
            <person name="Tang J."/>
            <person name="Zhou H."/>
            <person name="Yao D."/>
            <person name="Riaz S."/>
            <person name="You D."/>
            <person name="Klepacz-Smolka A."/>
            <person name="Daroch M."/>
        </authorList>
    </citation>
    <scope>NUCLEOTIDE SEQUENCE [LARGE SCALE GENOMIC DNA]</scope>
    <source>
        <strain evidence="4">PCC 6715</strain>
    </source>
</reference>
<dbReference type="InterPro" id="IPR016181">
    <property type="entry name" value="Acyl_CoA_acyltransferase"/>
</dbReference>
<dbReference type="InterPro" id="IPR000182">
    <property type="entry name" value="GNAT_dom"/>
</dbReference>
<sequence>MRHWQSDDRPAVIQLIQSVLTEFGLTWQPEGADRDVVHVEDYYQRRGGQFWVVEQAQEIVGTIAFYPIERGEAAVEIRKMYLHPRVRGQGLGTFLLHHIEQAILGAGYRTIWIETASVMTTAVHLYEKAGYQPTSGVETQRCDRVYVKDVRSHTVVSIAPVSC</sequence>
<dbReference type="Proteomes" id="UP000231057">
    <property type="component" value="Chromosome"/>
</dbReference>
<keyword evidence="1 3" id="KW-0808">Transferase</keyword>
<accession>A0A2D2Q5A1</accession>
<feature type="domain" description="N-acetyltransferase" evidence="2">
    <location>
        <begin position="1"/>
        <end position="151"/>
    </location>
</feature>
<dbReference type="PANTHER" id="PTHR13947:SF37">
    <property type="entry name" value="LD18367P"/>
    <property type="match status" value="1"/>
</dbReference>
<dbReference type="Pfam" id="PF00583">
    <property type="entry name" value="Acetyltransf_1"/>
    <property type="match status" value="1"/>
</dbReference>
<dbReference type="GO" id="GO:0008080">
    <property type="term" value="F:N-acetyltransferase activity"/>
    <property type="evidence" value="ECO:0007669"/>
    <property type="project" value="InterPro"/>
</dbReference>
<protein>
    <submittedName>
        <fullName evidence="3">GNAT family N-acetyltransferase</fullName>
    </submittedName>
</protein>
<evidence type="ECO:0000256" key="1">
    <source>
        <dbReference type="ARBA" id="ARBA00022679"/>
    </source>
</evidence>
<dbReference type="AlphaFoldDB" id="A0A2D2Q5A1"/>
<dbReference type="SUPFAM" id="SSF55729">
    <property type="entry name" value="Acyl-CoA N-acyltransferases (Nat)"/>
    <property type="match status" value="1"/>
</dbReference>
<dbReference type="EMBL" id="CP018092">
    <property type="protein sequence ID" value="ATS19629.1"/>
    <property type="molecule type" value="Genomic_DNA"/>
</dbReference>
<name>A0A2D2Q5A1_PARLV</name>
<dbReference type="PANTHER" id="PTHR13947">
    <property type="entry name" value="GNAT FAMILY N-ACETYLTRANSFERASE"/>
    <property type="match status" value="1"/>
</dbReference>
<evidence type="ECO:0000259" key="2">
    <source>
        <dbReference type="PROSITE" id="PS51186"/>
    </source>
</evidence>
<dbReference type="PROSITE" id="PS51186">
    <property type="entry name" value="GNAT"/>
    <property type="match status" value="1"/>
</dbReference>
<evidence type="ECO:0000313" key="4">
    <source>
        <dbReference type="Proteomes" id="UP000231057"/>
    </source>
</evidence>
<proteinExistence type="predicted"/>